<dbReference type="InterPro" id="IPR029044">
    <property type="entry name" value="Nucleotide-diphossugar_trans"/>
</dbReference>
<organism evidence="1">
    <name type="scientific">viral metagenome</name>
    <dbReference type="NCBI Taxonomy" id="1070528"/>
    <lineage>
        <taxon>unclassified sequences</taxon>
        <taxon>metagenomes</taxon>
        <taxon>organismal metagenomes</taxon>
    </lineage>
</organism>
<dbReference type="SUPFAM" id="SSF53448">
    <property type="entry name" value="Nucleotide-diphospho-sugar transferases"/>
    <property type="match status" value="1"/>
</dbReference>
<accession>A0A6C0D884</accession>
<reference evidence="1" key="1">
    <citation type="journal article" date="2020" name="Nature">
        <title>Giant virus diversity and host interactions through global metagenomics.</title>
        <authorList>
            <person name="Schulz F."/>
            <person name="Roux S."/>
            <person name="Paez-Espino D."/>
            <person name="Jungbluth S."/>
            <person name="Walsh D.A."/>
            <person name="Denef V.J."/>
            <person name="McMahon K.D."/>
            <person name="Konstantinidis K.T."/>
            <person name="Eloe-Fadrosh E.A."/>
            <person name="Kyrpides N.C."/>
            <person name="Woyke T."/>
        </authorList>
    </citation>
    <scope>NUCLEOTIDE SEQUENCE</scope>
    <source>
        <strain evidence="1">GVMAG-M-3300023174-130</strain>
    </source>
</reference>
<proteinExistence type="predicted"/>
<name>A0A6C0D884_9ZZZZ</name>
<sequence>MYFIKYIIYMENQQKNIVEQKQKIEEKIQIEWNKTAVVVLTRGYNNLQQYNTLIQRNISIVKKMGNMFNKIDILIFHEGNILVSHQQFISKFTPLLNIKFIYIKEHAFKDDKKTISFFEPTKSFGLNYRHMCSFWFVDFWNYVKEYDMILRIDEDCIIDFNIPELFFVLQNKSVVYGEWTRDKDFVTYGLNNYTKKFIGEHIHKNANKPIFNHIPSGPYTNVFGLNLKILRENRLIQNYIQKIKDSNFIYIFRWGDLPLWGEALFYFCDPEQYYRFEKIKYFHGSHNYYVGSKNKNMRNRISNRFQLSF</sequence>
<protein>
    <submittedName>
        <fullName evidence="1">Uncharacterized protein</fullName>
    </submittedName>
</protein>
<dbReference type="EMBL" id="MN739555">
    <property type="protein sequence ID" value="QHT12988.1"/>
    <property type="molecule type" value="Genomic_DNA"/>
</dbReference>
<evidence type="ECO:0000313" key="1">
    <source>
        <dbReference type="EMBL" id="QHT12988.1"/>
    </source>
</evidence>
<dbReference type="AlphaFoldDB" id="A0A6C0D884"/>
<dbReference type="Gene3D" id="3.90.550.10">
    <property type="entry name" value="Spore Coat Polysaccharide Biosynthesis Protein SpsA, Chain A"/>
    <property type="match status" value="1"/>
</dbReference>